<keyword evidence="4" id="KW-1185">Reference proteome</keyword>
<protein>
    <recommendedName>
        <fullName evidence="2">CHAT domain-containing protein</fullName>
    </recommendedName>
</protein>
<evidence type="ECO:0000256" key="1">
    <source>
        <dbReference type="SAM" id="MobiDB-lite"/>
    </source>
</evidence>
<dbReference type="Proteomes" id="UP001148614">
    <property type="component" value="Unassembled WGS sequence"/>
</dbReference>
<organism evidence="3 4">
    <name type="scientific">Xylaria arbuscula</name>
    <dbReference type="NCBI Taxonomy" id="114810"/>
    <lineage>
        <taxon>Eukaryota</taxon>
        <taxon>Fungi</taxon>
        <taxon>Dikarya</taxon>
        <taxon>Ascomycota</taxon>
        <taxon>Pezizomycotina</taxon>
        <taxon>Sordariomycetes</taxon>
        <taxon>Xylariomycetidae</taxon>
        <taxon>Xylariales</taxon>
        <taxon>Xylariaceae</taxon>
        <taxon>Xylaria</taxon>
    </lineage>
</organism>
<reference evidence="3" key="1">
    <citation type="submission" date="2022-07" db="EMBL/GenBank/DDBJ databases">
        <title>Genome Sequence of Xylaria arbuscula.</title>
        <authorList>
            <person name="Buettner E."/>
        </authorList>
    </citation>
    <scope>NUCLEOTIDE SEQUENCE</scope>
    <source>
        <strain evidence="3">VT107</strain>
    </source>
</reference>
<evidence type="ECO:0000259" key="2">
    <source>
        <dbReference type="Pfam" id="PF12770"/>
    </source>
</evidence>
<accession>A0A9W8TNS9</accession>
<name>A0A9W8TNS9_9PEZI</name>
<comment type="caution">
    <text evidence="3">The sequence shown here is derived from an EMBL/GenBank/DDBJ whole genome shotgun (WGS) entry which is preliminary data.</text>
</comment>
<dbReference type="SUPFAM" id="SSF48452">
    <property type="entry name" value="TPR-like"/>
    <property type="match status" value="1"/>
</dbReference>
<feature type="region of interest" description="Disordered" evidence="1">
    <location>
        <begin position="1"/>
        <end position="23"/>
    </location>
</feature>
<dbReference type="InterPro" id="IPR024983">
    <property type="entry name" value="CHAT_dom"/>
</dbReference>
<dbReference type="Pfam" id="PF12770">
    <property type="entry name" value="CHAT"/>
    <property type="match status" value="1"/>
</dbReference>
<dbReference type="AlphaFoldDB" id="A0A9W8TNS9"/>
<feature type="domain" description="CHAT" evidence="2">
    <location>
        <begin position="349"/>
        <end position="644"/>
    </location>
</feature>
<dbReference type="VEuPathDB" id="FungiDB:F4678DRAFT_413442"/>
<feature type="compositionally biased region" description="Polar residues" evidence="1">
    <location>
        <begin position="14"/>
        <end position="23"/>
    </location>
</feature>
<gene>
    <name evidence="3" type="ORF">NPX13_g4752</name>
</gene>
<dbReference type="InterPro" id="IPR011990">
    <property type="entry name" value="TPR-like_helical_dom_sf"/>
</dbReference>
<proteinExistence type="predicted"/>
<dbReference type="Gene3D" id="1.10.150.90">
    <property type="entry name" value="Immunodeficiency lentiviruses, gag gene matrix protein p17"/>
    <property type="match status" value="1"/>
</dbReference>
<evidence type="ECO:0000313" key="3">
    <source>
        <dbReference type="EMBL" id="KAJ3573299.1"/>
    </source>
</evidence>
<evidence type="ECO:0000313" key="4">
    <source>
        <dbReference type="Proteomes" id="UP001148614"/>
    </source>
</evidence>
<sequence>MSTLLESRQEPGSEESNTQIRSSNTEAARLAENYQQTGRLEDLNEAIRIMEQMIEMAGRYTQPFMLSNLGAFLGRRFERTGSIDDLNRAVNVADQAVDATPADHPDRAGRLNNLGNWLGRRFDRTGSIDDLNRWLSSYEEGWHCHTAPPSIRIRLARKAAQIRASQSDWKGSNFAGLASAAAATALNAGKDTHDALRFLELGRGIIASLLIETRGDISNLKQKHPSLADEFISLRDEIDLPGNDSSLSSSIGKVSSWESLLRRRREAVQELDKLRSRIRAQPGFENFHLPPSIDELKAAAHPDPIIVINLSPYRSDAFLIECHQVRVLQLPGLIVEKIQEQTEKSQTSLLEWLWDIIACPVLDALGFQEPVSDTDWPRVWWIPTGLLSQLPLHAAGYHTKGSSETVLDRVMSSYASTVKALIHWRQLHFREPVRPVSNHALLVAMCETPNLPANGSLPYTIDEVEVVKDLCPSLQLQPITPSLRKDNVLKELQACRIFHFAGHGHSHPTEPSRSCLLLEDWMTDPLTVGDLRDHRLQENPPFLGFLSACSTGANKAVRLADEGINLINAFQLAGFRHVVGTLWEVSDMHCVDVARVLYETLRDEGMTDVAVCRGLHRAVRALRDGGIKAEGTRDGILISGATEAQGATNAYWIPYVHFGV</sequence>
<dbReference type="EMBL" id="JANPWZ010000694">
    <property type="protein sequence ID" value="KAJ3573299.1"/>
    <property type="molecule type" value="Genomic_DNA"/>
</dbReference>
<dbReference type="InterPro" id="IPR012344">
    <property type="entry name" value="Matrix_HIV/RSV_N"/>
</dbReference>